<gene>
    <name evidence="1" type="ORF">GCM10009726_02220</name>
</gene>
<proteinExistence type="predicted"/>
<name>A0ABN2WLP3_9ACTN</name>
<dbReference type="RefSeq" id="WP_231249468.1">
    <property type="nucleotide sequence ID" value="NZ_BAAAMQ010000005.1"/>
</dbReference>
<evidence type="ECO:0000313" key="2">
    <source>
        <dbReference type="Proteomes" id="UP001501161"/>
    </source>
</evidence>
<comment type="caution">
    <text evidence="1">The sequence shown here is derived from an EMBL/GenBank/DDBJ whole genome shotgun (WGS) entry which is preliminary data.</text>
</comment>
<reference evidence="1 2" key="1">
    <citation type="journal article" date="2019" name="Int. J. Syst. Evol. Microbiol.">
        <title>The Global Catalogue of Microorganisms (GCM) 10K type strain sequencing project: providing services to taxonomists for standard genome sequencing and annotation.</title>
        <authorList>
            <consortium name="The Broad Institute Genomics Platform"/>
            <consortium name="The Broad Institute Genome Sequencing Center for Infectious Disease"/>
            <person name="Wu L."/>
            <person name="Ma J."/>
        </authorList>
    </citation>
    <scope>NUCLEOTIDE SEQUENCE [LARGE SCALE GENOMIC DNA]</scope>
    <source>
        <strain evidence="1 2">JCM 13813</strain>
    </source>
</reference>
<protein>
    <recommendedName>
        <fullName evidence="3">Peptidase MA-like domain-containing protein</fullName>
    </recommendedName>
</protein>
<accession>A0ABN2WLP3</accession>
<dbReference type="EMBL" id="BAAAMQ010000005">
    <property type="protein sequence ID" value="GAA2095114.1"/>
    <property type="molecule type" value="Genomic_DNA"/>
</dbReference>
<dbReference type="Proteomes" id="UP001501161">
    <property type="component" value="Unassembled WGS sequence"/>
</dbReference>
<keyword evidence="2" id="KW-1185">Reference proteome</keyword>
<evidence type="ECO:0008006" key="3">
    <source>
        <dbReference type="Google" id="ProtNLM"/>
    </source>
</evidence>
<sequence length="401" mass="41902">MAGLSLFVVAAVVVALVQGGRHDVEPATVDVPRASPRDAAEALASLVDGVGSRDADALASLAPAGNAVVGEQLAGIAGTAAALDLRAVSARYVDQVGTVASDGSWSGTVDLTWRVARLDAAPARAEVVVTFVPDDGRLAVAGFSAGGAARVPLWLRGRLAVATAPGVLVMVDGTGRQAEAEAEAVLRRVERGIDVVRRVLPQRIDPVVVEVPASAGDLDETLGVRPGTYAGIAAVTAPVGKAAEGPVHVFVNPDLTAGLRRAGAQVVMSHELVHIATDAVRRPVEPWLLEGFADYVALRDAQLPDRVTLGRAIEAARRDGVPSSLPSRDDFDTRARDLQARYEEAWLACRVLAERLGEPRLVAAYEGASRGVPLDRALRQAGLSTAELTALWRAELRRLVG</sequence>
<organism evidence="1 2">
    <name type="scientific">Nocardioides furvisabuli</name>
    <dbReference type="NCBI Taxonomy" id="375542"/>
    <lineage>
        <taxon>Bacteria</taxon>
        <taxon>Bacillati</taxon>
        <taxon>Actinomycetota</taxon>
        <taxon>Actinomycetes</taxon>
        <taxon>Propionibacteriales</taxon>
        <taxon>Nocardioidaceae</taxon>
        <taxon>Nocardioides</taxon>
    </lineage>
</organism>
<evidence type="ECO:0000313" key="1">
    <source>
        <dbReference type="EMBL" id="GAA2095114.1"/>
    </source>
</evidence>